<sequence length="128" mass="13188">MSTPYPPPAPWAPAPAVARRPTRTADVVVTSLLIAAHVTVFGAAAFFSLFYAMASDPCGSGTVCDTGKIGQAFFLTDAVGLVVMLAASTAAVLLMLRRRIAFWVPLVGIAAQVGLVALSFGLLGQVVP</sequence>
<dbReference type="Proteomes" id="UP001205740">
    <property type="component" value="Unassembled WGS sequence"/>
</dbReference>
<dbReference type="EMBL" id="JAMTCG010000008">
    <property type="protein sequence ID" value="MCP2162860.1"/>
    <property type="molecule type" value="Genomic_DNA"/>
</dbReference>
<protein>
    <recommendedName>
        <fullName evidence="4">Vitamin K epoxide reductase family protein</fullName>
    </recommendedName>
</protein>
<evidence type="ECO:0000313" key="2">
    <source>
        <dbReference type="EMBL" id="MCP2162860.1"/>
    </source>
</evidence>
<keyword evidence="1" id="KW-1133">Transmembrane helix</keyword>
<evidence type="ECO:0000256" key="1">
    <source>
        <dbReference type="SAM" id="Phobius"/>
    </source>
</evidence>
<keyword evidence="1" id="KW-0472">Membrane</keyword>
<name>A0ABT1H6I8_9NOCA</name>
<feature type="transmembrane region" description="Helical" evidence="1">
    <location>
        <begin position="27"/>
        <end position="52"/>
    </location>
</feature>
<organism evidence="2 3">
    <name type="scientific">Williamsia serinedens</name>
    <dbReference type="NCBI Taxonomy" id="391736"/>
    <lineage>
        <taxon>Bacteria</taxon>
        <taxon>Bacillati</taxon>
        <taxon>Actinomycetota</taxon>
        <taxon>Actinomycetes</taxon>
        <taxon>Mycobacteriales</taxon>
        <taxon>Nocardiaceae</taxon>
        <taxon>Williamsia</taxon>
    </lineage>
</organism>
<comment type="caution">
    <text evidence="2">The sequence shown here is derived from an EMBL/GenBank/DDBJ whole genome shotgun (WGS) entry which is preliminary data.</text>
</comment>
<proteinExistence type="predicted"/>
<reference evidence="2 3" key="1">
    <citation type="submission" date="2022-06" db="EMBL/GenBank/DDBJ databases">
        <title>Genomic Encyclopedia of Archaeal and Bacterial Type Strains, Phase II (KMG-II): from individual species to whole genera.</title>
        <authorList>
            <person name="Goeker M."/>
        </authorList>
    </citation>
    <scope>NUCLEOTIDE SEQUENCE [LARGE SCALE GENOMIC DNA]</scope>
    <source>
        <strain evidence="2 3">DSM 45037</strain>
    </source>
</reference>
<dbReference type="Pfam" id="PF19779">
    <property type="entry name" value="DUF6264"/>
    <property type="match status" value="1"/>
</dbReference>
<dbReference type="RefSeq" id="WP_253656431.1">
    <property type="nucleotide sequence ID" value="NZ_BAAAOE010000006.1"/>
</dbReference>
<feature type="transmembrane region" description="Helical" evidence="1">
    <location>
        <begin position="72"/>
        <end position="96"/>
    </location>
</feature>
<accession>A0ABT1H6I8</accession>
<dbReference type="InterPro" id="IPR046231">
    <property type="entry name" value="DUF6264"/>
</dbReference>
<evidence type="ECO:0008006" key="4">
    <source>
        <dbReference type="Google" id="ProtNLM"/>
    </source>
</evidence>
<gene>
    <name evidence="2" type="ORF">LX12_004072</name>
</gene>
<feature type="transmembrane region" description="Helical" evidence="1">
    <location>
        <begin position="103"/>
        <end position="123"/>
    </location>
</feature>
<keyword evidence="3" id="KW-1185">Reference proteome</keyword>
<keyword evidence="1" id="KW-0812">Transmembrane</keyword>
<evidence type="ECO:0000313" key="3">
    <source>
        <dbReference type="Proteomes" id="UP001205740"/>
    </source>
</evidence>